<dbReference type="PANTHER" id="PTHR32552:SF83">
    <property type="entry name" value="BLR3904 PROTEIN"/>
    <property type="match status" value="1"/>
</dbReference>
<evidence type="ECO:0000256" key="4">
    <source>
        <dbReference type="ARBA" id="ARBA00022452"/>
    </source>
</evidence>
<dbReference type="InterPro" id="IPR010105">
    <property type="entry name" value="TonB_sidphr_rcpt"/>
</dbReference>
<dbReference type="FunFam" id="2.170.130.10:FF:000001">
    <property type="entry name" value="Catecholate siderophore TonB-dependent receptor"/>
    <property type="match status" value="1"/>
</dbReference>
<dbReference type="PANTHER" id="PTHR32552">
    <property type="entry name" value="FERRICHROME IRON RECEPTOR-RELATED"/>
    <property type="match status" value="1"/>
</dbReference>
<dbReference type="InterPro" id="IPR037066">
    <property type="entry name" value="Plug_dom_sf"/>
</dbReference>
<dbReference type="Pfam" id="PF07715">
    <property type="entry name" value="Plug"/>
    <property type="match status" value="1"/>
</dbReference>
<dbReference type="Gene3D" id="2.40.170.20">
    <property type="entry name" value="TonB-dependent receptor, beta-barrel domain"/>
    <property type="match status" value="1"/>
</dbReference>
<evidence type="ECO:0000313" key="18">
    <source>
        <dbReference type="Proteomes" id="UP001218638"/>
    </source>
</evidence>
<keyword evidence="18" id="KW-1185">Reference proteome</keyword>
<dbReference type="InterPro" id="IPR036942">
    <property type="entry name" value="Beta-barrel_TonB_sf"/>
</dbReference>
<evidence type="ECO:0000256" key="9">
    <source>
        <dbReference type="ARBA" id="ARBA00023136"/>
    </source>
</evidence>
<evidence type="ECO:0000256" key="7">
    <source>
        <dbReference type="ARBA" id="ARBA00023065"/>
    </source>
</evidence>
<dbReference type="RefSeq" id="WP_330928715.1">
    <property type="nucleotide sequence ID" value="NZ_CP119075.1"/>
</dbReference>
<name>A0AAF0CPM4_9BACT</name>
<dbReference type="AlphaFoldDB" id="A0AAF0CPM4"/>
<dbReference type="GO" id="GO:0015344">
    <property type="term" value="F:siderophore uptake transmembrane transporter activity"/>
    <property type="evidence" value="ECO:0007669"/>
    <property type="project" value="TreeGrafter"/>
</dbReference>
<evidence type="ECO:0000256" key="14">
    <source>
        <dbReference type="SAM" id="MobiDB-lite"/>
    </source>
</evidence>
<evidence type="ECO:0000256" key="10">
    <source>
        <dbReference type="ARBA" id="ARBA00023170"/>
    </source>
</evidence>
<sequence length="723" mass="78712">MKSTIAPSASFSNQAPRRSTPFAALLVANSIATVAATAQTTATTPSAADDDVVELEQQTVEGERVRQLASPKFNAPLLDTPQTVTVISQRIMEEQAASSLRDILRNSPGITFQAGEGGTPAGDQMTIRGFSARTDMFVDGVRDLGGYARDSFNLEQVEVAKGPTSATAGRGSTGGSVNLVSKSPHGLERQTASVAVGTDSYKRATLDINQPLNEDQAARVNLMWHDAGVPGRDVVENTSWGVAPSFALGLSKPTKVTFAYQHLEQDNVPDYGMPRQTYSYDPVVPFSNWYGLKARDFEKIEQDLATVTVEHQGDGFSLRNLTRYGRTYRDSVTTSPRLLSGTTDTIRRNDWKSRDQTDEVFSNQTHLAADLKTGDINHALSAGVEYSRENEINYTRVEDPATVFPETDVYNPNPDDPYNGNITRNGAYNEGSGETISLYAFDNVFAGQQWQVFAGARYDHFTADYDTVDDTGAKTSYGRTDAEISGRLGFIYKPTTNSSFYVGYANAFNPSAEGLSLASRRTDLSDVDPEQTDSYELGVKWDTMESRLSLGASLFRTVKTNARTPGIDPNDPPIVLDGEESVSGVELSAAGRITRGWDVFAGFAYMDSEVEASNTAGLEGVELGLTPRKTFNFWSTYALPGGITIGGGTQYMDSVPRNTAEAAETIPSYWLFNAMASYAFNEQLTLRLNATNLADETYIDRVGGGHHIPGQGRQFILSAYYTF</sequence>
<keyword evidence="5 12" id="KW-0812">Transmembrane</keyword>
<dbReference type="GO" id="GO:0009279">
    <property type="term" value="C:cell outer membrane"/>
    <property type="evidence" value="ECO:0007669"/>
    <property type="project" value="UniProtKB-SubCell"/>
</dbReference>
<organism evidence="17 18">
    <name type="scientific">Synoicihabitans lomoniglobus</name>
    <dbReference type="NCBI Taxonomy" id="2909285"/>
    <lineage>
        <taxon>Bacteria</taxon>
        <taxon>Pseudomonadati</taxon>
        <taxon>Verrucomicrobiota</taxon>
        <taxon>Opitutia</taxon>
        <taxon>Opitutales</taxon>
        <taxon>Opitutaceae</taxon>
        <taxon>Synoicihabitans</taxon>
    </lineage>
</organism>
<dbReference type="InterPro" id="IPR039426">
    <property type="entry name" value="TonB-dep_rcpt-like"/>
</dbReference>
<evidence type="ECO:0000256" key="8">
    <source>
        <dbReference type="ARBA" id="ARBA00023077"/>
    </source>
</evidence>
<gene>
    <name evidence="17" type="ORF">PXH66_01430</name>
</gene>
<keyword evidence="6" id="KW-0732">Signal</keyword>
<dbReference type="InterPro" id="IPR012910">
    <property type="entry name" value="Plug_dom"/>
</dbReference>
<evidence type="ECO:0000256" key="3">
    <source>
        <dbReference type="ARBA" id="ARBA00022448"/>
    </source>
</evidence>
<feature type="domain" description="TonB-dependent receptor-like beta-barrel" evidence="15">
    <location>
        <begin position="252"/>
        <end position="693"/>
    </location>
</feature>
<dbReference type="Gene3D" id="2.170.130.10">
    <property type="entry name" value="TonB-dependent receptor, plug domain"/>
    <property type="match status" value="1"/>
</dbReference>
<keyword evidence="7" id="KW-0406">Ion transport</keyword>
<comment type="subcellular location">
    <subcellularLocation>
        <location evidence="1 12">Cell outer membrane</location>
        <topology evidence="1 12">Multi-pass membrane protein</topology>
    </subcellularLocation>
</comment>
<evidence type="ECO:0000256" key="5">
    <source>
        <dbReference type="ARBA" id="ARBA00022692"/>
    </source>
</evidence>
<evidence type="ECO:0000256" key="13">
    <source>
        <dbReference type="RuleBase" id="RU003357"/>
    </source>
</evidence>
<feature type="region of interest" description="Disordered" evidence="14">
    <location>
        <begin position="163"/>
        <end position="184"/>
    </location>
</feature>
<evidence type="ECO:0000256" key="2">
    <source>
        <dbReference type="ARBA" id="ARBA00009810"/>
    </source>
</evidence>
<dbReference type="KEGG" id="slom:PXH66_01430"/>
<dbReference type="InterPro" id="IPR000531">
    <property type="entry name" value="Beta-barrel_TonB"/>
</dbReference>
<dbReference type="GO" id="GO:0015891">
    <property type="term" value="P:siderophore transport"/>
    <property type="evidence" value="ECO:0007669"/>
    <property type="project" value="InterPro"/>
</dbReference>
<dbReference type="EMBL" id="CP119075">
    <property type="protein sequence ID" value="WED65509.1"/>
    <property type="molecule type" value="Genomic_DNA"/>
</dbReference>
<evidence type="ECO:0000259" key="15">
    <source>
        <dbReference type="Pfam" id="PF00593"/>
    </source>
</evidence>
<keyword evidence="8 13" id="KW-0798">TonB box</keyword>
<feature type="domain" description="TonB-dependent receptor plug" evidence="16">
    <location>
        <begin position="77"/>
        <end position="175"/>
    </location>
</feature>
<dbReference type="SUPFAM" id="SSF56935">
    <property type="entry name" value="Porins"/>
    <property type="match status" value="1"/>
</dbReference>
<evidence type="ECO:0000256" key="6">
    <source>
        <dbReference type="ARBA" id="ARBA00022729"/>
    </source>
</evidence>
<keyword evidence="9 12" id="KW-0472">Membrane</keyword>
<protein>
    <submittedName>
        <fullName evidence="17">TonB-dependent siderophore receptor</fullName>
    </submittedName>
</protein>
<proteinExistence type="inferred from homology"/>
<dbReference type="Pfam" id="PF00593">
    <property type="entry name" value="TonB_dep_Rec_b-barrel"/>
    <property type="match status" value="1"/>
</dbReference>
<evidence type="ECO:0000313" key="17">
    <source>
        <dbReference type="EMBL" id="WED65509.1"/>
    </source>
</evidence>
<dbReference type="CDD" id="cd01347">
    <property type="entry name" value="ligand_gated_channel"/>
    <property type="match status" value="1"/>
</dbReference>
<dbReference type="GO" id="GO:0038023">
    <property type="term" value="F:signaling receptor activity"/>
    <property type="evidence" value="ECO:0007669"/>
    <property type="project" value="InterPro"/>
</dbReference>
<evidence type="ECO:0000256" key="11">
    <source>
        <dbReference type="ARBA" id="ARBA00023237"/>
    </source>
</evidence>
<evidence type="ECO:0000256" key="1">
    <source>
        <dbReference type="ARBA" id="ARBA00004571"/>
    </source>
</evidence>
<accession>A0AAF0CPM4</accession>
<keyword evidence="4 12" id="KW-1134">Transmembrane beta strand</keyword>
<dbReference type="Proteomes" id="UP001218638">
    <property type="component" value="Chromosome"/>
</dbReference>
<reference evidence="17" key="1">
    <citation type="submission" date="2023-03" db="EMBL/GenBank/DDBJ databases">
        <title>Lomoglobus Profundus gen. nov., sp. nov., a novel member of the phylum Verrucomicrobia, isolated from deep-marine sediment of South China Sea.</title>
        <authorList>
            <person name="Ahmad T."/>
            <person name="Ishaq S.E."/>
            <person name="Wang F."/>
        </authorList>
    </citation>
    <scope>NUCLEOTIDE SEQUENCE</scope>
    <source>
        <strain evidence="17">LMO-M01</strain>
    </source>
</reference>
<keyword evidence="10 17" id="KW-0675">Receptor</keyword>
<keyword evidence="11 12" id="KW-0998">Cell outer membrane</keyword>
<comment type="similarity">
    <text evidence="2 12 13">Belongs to the TonB-dependent receptor family.</text>
</comment>
<dbReference type="PROSITE" id="PS52016">
    <property type="entry name" value="TONB_DEPENDENT_REC_3"/>
    <property type="match status" value="1"/>
</dbReference>
<evidence type="ECO:0000256" key="12">
    <source>
        <dbReference type="PROSITE-ProRule" id="PRU01360"/>
    </source>
</evidence>
<keyword evidence="3 12" id="KW-0813">Transport</keyword>
<evidence type="ECO:0000259" key="16">
    <source>
        <dbReference type="Pfam" id="PF07715"/>
    </source>
</evidence>
<dbReference type="NCBIfam" id="TIGR01783">
    <property type="entry name" value="TonB-siderophor"/>
    <property type="match status" value="1"/>
</dbReference>